<dbReference type="PANTHER" id="PTHR19354:SF2">
    <property type="entry name" value="LEUCINE-RICH REPEAT-CONTAINING PROTEIN DDB_G0290503"/>
    <property type="match status" value="1"/>
</dbReference>
<dbReference type="InterPro" id="IPR045329">
    <property type="entry name" value="LZTS"/>
</dbReference>
<evidence type="ECO:0000256" key="5">
    <source>
        <dbReference type="SAM" id="MobiDB-lite"/>
    </source>
</evidence>
<feature type="coiled-coil region" evidence="4">
    <location>
        <begin position="35"/>
        <end position="83"/>
    </location>
</feature>
<evidence type="ECO:0000256" key="3">
    <source>
        <dbReference type="ARBA" id="ARBA00023054"/>
    </source>
</evidence>
<feature type="region of interest" description="Disordered" evidence="5">
    <location>
        <begin position="217"/>
        <end position="242"/>
    </location>
</feature>
<dbReference type="GO" id="GO:0005737">
    <property type="term" value="C:cytoplasm"/>
    <property type="evidence" value="ECO:0007669"/>
    <property type="project" value="UniProtKB-SubCell"/>
</dbReference>
<keyword evidence="2" id="KW-0963">Cytoplasm</keyword>
<organism evidence="6">
    <name type="scientific">Notodromas monacha</name>
    <dbReference type="NCBI Taxonomy" id="399045"/>
    <lineage>
        <taxon>Eukaryota</taxon>
        <taxon>Metazoa</taxon>
        <taxon>Ecdysozoa</taxon>
        <taxon>Arthropoda</taxon>
        <taxon>Crustacea</taxon>
        <taxon>Oligostraca</taxon>
        <taxon>Ostracoda</taxon>
        <taxon>Podocopa</taxon>
        <taxon>Podocopida</taxon>
        <taxon>Cypridocopina</taxon>
        <taxon>Cypridoidea</taxon>
        <taxon>Cyprididae</taxon>
        <taxon>Notodromas</taxon>
    </lineage>
</organism>
<sequence length="358" mass="41514">MQIIVVNELHLMDSPMKRPRTFSFLCWVPNPPRHLDDLQQEKRKQRCEIEELRREKGLLESQNALIKKEMQALRTQLEETEWAMCQKNGEISLLKCQLKEFQGDQTTKGHEMIALRTQLRDAQTFAEKKQKEIRTLQDQAAAPSATQQFWALNYDPDLACKRTRSNCMTMLNQPRRCKYCGNPGNPSVAASSVPPPPRPHHGASKTLIVAEPTNSTPGRFSVHMAPQPPTKISTLERDNKAKMERDIAEVRRELHEERENFEAERANWLEEKEKVIKYQKQLQMNYVQMFRRTRALEEELSREKSPPNNQQQLQQQQQQQQAEQQQQQQQTSNGLLQVTQASRQRRSSGAAPSPAPRS</sequence>
<name>A0A7R9BZD4_9CRUS</name>
<evidence type="ECO:0000256" key="1">
    <source>
        <dbReference type="ARBA" id="ARBA00004496"/>
    </source>
</evidence>
<feature type="region of interest" description="Disordered" evidence="5">
    <location>
        <begin position="297"/>
        <end position="358"/>
    </location>
</feature>
<evidence type="ECO:0008006" key="8">
    <source>
        <dbReference type="Google" id="ProtNLM"/>
    </source>
</evidence>
<gene>
    <name evidence="6" type="ORF">NMOB1V02_LOCUS10721</name>
</gene>
<keyword evidence="7" id="KW-1185">Reference proteome</keyword>
<feature type="compositionally biased region" description="Low complexity" evidence="5">
    <location>
        <begin position="310"/>
        <end position="330"/>
    </location>
</feature>
<dbReference type="PANTHER" id="PTHR19354">
    <property type="entry name" value="ZIPPER PUTATIVE TUMOR SUPPRESSOR 2 HOMOLOG-LIKE PROTEIN-RELATED"/>
    <property type="match status" value="1"/>
</dbReference>
<dbReference type="Pfam" id="PF06818">
    <property type="entry name" value="Fez1"/>
    <property type="match status" value="2"/>
</dbReference>
<comment type="subcellular location">
    <subcellularLocation>
        <location evidence="1">Cytoplasm</location>
    </subcellularLocation>
</comment>
<reference evidence="6" key="1">
    <citation type="submission" date="2020-11" db="EMBL/GenBank/DDBJ databases">
        <authorList>
            <person name="Tran Van P."/>
        </authorList>
    </citation>
    <scope>NUCLEOTIDE SEQUENCE</scope>
</reference>
<keyword evidence="3 4" id="KW-0175">Coiled coil</keyword>
<evidence type="ECO:0000256" key="4">
    <source>
        <dbReference type="SAM" id="Coils"/>
    </source>
</evidence>
<dbReference type="EMBL" id="CAJPEX010004821">
    <property type="protein sequence ID" value="CAG0923255.1"/>
    <property type="molecule type" value="Genomic_DNA"/>
</dbReference>
<evidence type="ECO:0000313" key="6">
    <source>
        <dbReference type="EMBL" id="CAD7283103.1"/>
    </source>
</evidence>
<proteinExistence type="predicted"/>
<dbReference type="AlphaFoldDB" id="A0A7R9BZD4"/>
<evidence type="ECO:0000256" key="2">
    <source>
        <dbReference type="ARBA" id="ARBA00022490"/>
    </source>
</evidence>
<dbReference type="OrthoDB" id="6369769at2759"/>
<dbReference type="Proteomes" id="UP000678499">
    <property type="component" value="Unassembled WGS sequence"/>
</dbReference>
<protein>
    <recommendedName>
        <fullName evidence="8">Leucine zipper tumor suppressor 2</fullName>
    </recommendedName>
</protein>
<feature type="non-terminal residue" evidence="6">
    <location>
        <position position="1"/>
    </location>
</feature>
<accession>A0A7R9BZD4</accession>
<dbReference type="EMBL" id="OA886858">
    <property type="protein sequence ID" value="CAD7283103.1"/>
    <property type="molecule type" value="Genomic_DNA"/>
</dbReference>
<evidence type="ECO:0000313" key="7">
    <source>
        <dbReference type="Proteomes" id="UP000678499"/>
    </source>
</evidence>